<reference evidence="1" key="1">
    <citation type="submission" date="2019-08" db="EMBL/GenBank/DDBJ databases">
        <authorList>
            <person name="Kucharzyk K."/>
            <person name="Murdoch R.W."/>
            <person name="Higgins S."/>
            <person name="Loffler F."/>
        </authorList>
    </citation>
    <scope>NUCLEOTIDE SEQUENCE</scope>
</reference>
<organism evidence="1">
    <name type="scientific">bioreactor metagenome</name>
    <dbReference type="NCBI Taxonomy" id="1076179"/>
    <lineage>
        <taxon>unclassified sequences</taxon>
        <taxon>metagenomes</taxon>
        <taxon>ecological metagenomes</taxon>
    </lineage>
</organism>
<evidence type="ECO:0000313" key="1">
    <source>
        <dbReference type="EMBL" id="MPM45568.1"/>
    </source>
</evidence>
<name>A0A644ZYR8_9ZZZZ</name>
<gene>
    <name evidence="1" type="ORF">SDC9_92256</name>
</gene>
<sequence>MIPVLAWNDCQVAAEIVFEPVFAIDHQCKFSNSESVHNRYRMHADETFVCGIQHRTINIVSVRIWSVKNNERNFVFRAGFHDVVHRRNESVEAYSNILNIEHNHINIFQIFG</sequence>
<protein>
    <submittedName>
        <fullName evidence="1">Uncharacterized protein</fullName>
    </submittedName>
</protein>
<comment type="caution">
    <text evidence="1">The sequence shown here is derived from an EMBL/GenBank/DDBJ whole genome shotgun (WGS) entry which is preliminary data.</text>
</comment>
<proteinExistence type="predicted"/>
<accession>A0A644ZYR8</accession>
<dbReference type="EMBL" id="VSSQ01010927">
    <property type="protein sequence ID" value="MPM45568.1"/>
    <property type="molecule type" value="Genomic_DNA"/>
</dbReference>
<dbReference type="AlphaFoldDB" id="A0A644ZYR8"/>